<dbReference type="AlphaFoldDB" id="A0A382AEI4"/>
<dbReference type="GO" id="GO:0051287">
    <property type="term" value="F:NAD binding"/>
    <property type="evidence" value="ECO:0007669"/>
    <property type="project" value="InterPro"/>
</dbReference>
<dbReference type="SUPFAM" id="SSF52413">
    <property type="entry name" value="UDP-glucose/GDP-mannose dehydrogenase C-terminal domain"/>
    <property type="match status" value="1"/>
</dbReference>
<dbReference type="Gene3D" id="3.40.50.720">
    <property type="entry name" value="NAD(P)-binding Rossmann-like Domain"/>
    <property type="match status" value="2"/>
</dbReference>
<proteinExistence type="predicted"/>
<keyword evidence="2" id="KW-0520">NAD</keyword>
<accession>A0A382AEI4</accession>
<dbReference type="InterPro" id="IPR014027">
    <property type="entry name" value="UDP-Glc/GDP-Man_DH_C"/>
</dbReference>
<organism evidence="4">
    <name type="scientific">marine metagenome</name>
    <dbReference type="NCBI Taxonomy" id="408172"/>
    <lineage>
        <taxon>unclassified sequences</taxon>
        <taxon>metagenomes</taxon>
        <taxon>ecological metagenomes</taxon>
    </lineage>
</organism>
<feature type="domain" description="UDP-glucose/GDP-mannose dehydrogenase C-terminal" evidence="3">
    <location>
        <begin position="318"/>
        <end position="413"/>
    </location>
</feature>
<dbReference type="GO" id="GO:0000271">
    <property type="term" value="P:polysaccharide biosynthetic process"/>
    <property type="evidence" value="ECO:0007669"/>
    <property type="project" value="InterPro"/>
</dbReference>
<dbReference type="InterPro" id="IPR028359">
    <property type="entry name" value="UDP_ManNAc/GlcNAc_DH"/>
</dbReference>
<gene>
    <name evidence="4" type="ORF">METZ01_LOCUS152792</name>
</gene>
<dbReference type="InterPro" id="IPR036291">
    <property type="entry name" value="NAD(P)-bd_dom_sf"/>
</dbReference>
<dbReference type="SMART" id="SM00984">
    <property type="entry name" value="UDPG_MGDP_dh_C"/>
    <property type="match status" value="1"/>
</dbReference>
<evidence type="ECO:0000256" key="2">
    <source>
        <dbReference type="ARBA" id="ARBA00023027"/>
    </source>
</evidence>
<dbReference type="PANTHER" id="PTHR43491">
    <property type="entry name" value="UDP-N-ACETYL-D-MANNOSAMINE DEHYDROGENASE"/>
    <property type="match status" value="1"/>
</dbReference>
<protein>
    <recommendedName>
        <fullName evidence="3">UDP-glucose/GDP-mannose dehydrogenase C-terminal domain-containing protein</fullName>
    </recommendedName>
</protein>
<dbReference type="SUPFAM" id="SSF51735">
    <property type="entry name" value="NAD(P)-binding Rossmann-fold domains"/>
    <property type="match status" value="1"/>
</dbReference>
<dbReference type="GO" id="GO:0016628">
    <property type="term" value="F:oxidoreductase activity, acting on the CH-CH group of donors, NAD or NADP as acceptor"/>
    <property type="evidence" value="ECO:0007669"/>
    <property type="project" value="InterPro"/>
</dbReference>
<dbReference type="Pfam" id="PF00984">
    <property type="entry name" value="UDPG_MGDP_dh"/>
    <property type="match status" value="1"/>
</dbReference>
<evidence type="ECO:0000313" key="4">
    <source>
        <dbReference type="EMBL" id="SVA99938.1"/>
    </source>
</evidence>
<dbReference type="SUPFAM" id="SSF48179">
    <property type="entry name" value="6-phosphogluconate dehydrogenase C-terminal domain-like"/>
    <property type="match status" value="1"/>
</dbReference>
<dbReference type="EMBL" id="UINC01025058">
    <property type="protein sequence ID" value="SVA99938.1"/>
    <property type="molecule type" value="Genomic_DNA"/>
</dbReference>
<evidence type="ECO:0000259" key="3">
    <source>
        <dbReference type="SMART" id="SM00984"/>
    </source>
</evidence>
<evidence type="ECO:0000256" key="1">
    <source>
        <dbReference type="ARBA" id="ARBA00023002"/>
    </source>
</evidence>
<dbReference type="InterPro" id="IPR036220">
    <property type="entry name" value="UDP-Glc/GDP-Man_DH_C_sf"/>
</dbReference>
<keyword evidence="1" id="KW-0560">Oxidoreductase</keyword>
<sequence length="419" mass="44804">MTSGLTVVGLGYVGLSLAQEACRSGIGVIGLDIDPTVVSGLSGGESHIDDIDSTGVVEMLEAGFEATLDPIGIGKTDVTVICVPTPLDGDGTPDLNAVKAASITVSEHLQSGSLVVLESTTYPGTTEDTVRPLLEEGSGLTAGIDFNLAYSPERIDPGNPDWGLRNTPKIVGGLTPACTERAVQFYGRIVNTVVPTVGLREAEFAKLLENTYRHINIALINEMAVFCHELGIDLWASIDAAATKPFGFQAFKPGPGIGGHCIPIDPNYLSWVAKRVGYRLRLVELAQEVSERMPAYVARRAQDALNRLKKPMSGSHIVLAGVTYKANVGDQRESPAKPLVGHLRRMGAEVSFIDSHVDRFVVASEEVPRIVDIAEAVRTADLIVVLQAHDEFFESTELSSAERVLDTSGKFSGENVDRL</sequence>
<dbReference type="PANTHER" id="PTHR43491:SF1">
    <property type="entry name" value="UDP-N-ACETYL-D-MANNOSAMINE DEHYDROGENASE"/>
    <property type="match status" value="1"/>
</dbReference>
<dbReference type="PIRSF" id="PIRSF000124">
    <property type="entry name" value="UDPglc_GDPman_dh"/>
    <property type="match status" value="1"/>
</dbReference>
<dbReference type="Pfam" id="PF03720">
    <property type="entry name" value="UDPG_MGDP_dh_C"/>
    <property type="match status" value="1"/>
</dbReference>
<dbReference type="InterPro" id="IPR017476">
    <property type="entry name" value="UDP-Glc/GDP-Man"/>
</dbReference>
<dbReference type="InterPro" id="IPR008927">
    <property type="entry name" value="6-PGluconate_DH-like_C_sf"/>
</dbReference>
<reference evidence="4" key="1">
    <citation type="submission" date="2018-05" db="EMBL/GenBank/DDBJ databases">
        <authorList>
            <person name="Lanie J.A."/>
            <person name="Ng W.-L."/>
            <person name="Kazmierczak K.M."/>
            <person name="Andrzejewski T.M."/>
            <person name="Davidsen T.M."/>
            <person name="Wayne K.J."/>
            <person name="Tettelin H."/>
            <person name="Glass J.I."/>
            <person name="Rusch D."/>
            <person name="Podicherti R."/>
            <person name="Tsui H.-C.T."/>
            <person name="Winkler M.E."/>
        </authorList>
    </citation>
    <scope>NUCLEOTIDE SEQUENCE</scope>
</reference>
<dbReference type="GO" id="GO:0016616">
    <property type="term" value="F:oxidoreductase activity, acting on the CH-OH group of donors, NAD or NADP as acceptor"/>
    <property type="evidence" value="ECO:0007669"/>
    <property type="project" value="InterPro"/>
</dbReference>
<dbReference type="Pfam" id="PF03721">
    <property type="entry name" value="UDPG_MGDP_dh_N"/>
    <property type="match status" value="1"/>
</dbReference>
<name>A0A382AEI4_9ZZZZ</name>
<dbReference type="InterPro" id="IPR001732">
    <property type="entry name" value="UDP-Glc/GDP-Man_DH_N"/>
</dbReference>
<dbReference type="PIRSF" id="PIRSF500136">
    <property type="entry name" value="UDP_ManNAc_DH"/>
    <property type="match status" value="1"/>
</dbReference>
<dbReference type="NCBIfam" id="TIGR03026">
    <property type="entry name" value="NDP-sugDHase"/>
    <property type="match status" value="1"/>
</dbReference>
<dbReference type="InterPro" id="IPR014026">
    <property type="entry name" value="UDP-Glc/GDP-Man_DH_dimer"/>
</dbReference>